<evidence type="ECO:0000259" key="2">
    <source>
        <dbReference type="Pfam" id="PF07508"/>
    </source>
</evidence>
<dbReference type="Gene3D" id="3.90.1750.20">
    <property type="entry name" value="Putative Large Serine Recombinase, Chain B, Domain 2"/>
    <property type="match status" value="1"/>
</dbReference>
<accession>A0A2T0W608</accession>
<dbReference type="InterPro" id="IPR050639">
    <property type="entry name" value="SSR_resolvase"/>
</dbReference>
<dbReference type="InterPro" id="IPR025827">
    <property type="entry name" value="Zn_ribbon_recom_dom"/>
</dbReference>
<gene>
    <name evidence="4" type="ORF">CLV74_1552</name>
</gene>
<dbReference type="Proteomes" id="UP000238392">
    <property type="component" value="Unassembled WGS sequence"/>
</dbReference>
<dbReference type="InterPro" id="IPR038109">
    <property type="entry name" value="DNA_bind_recomb_sf"/>
</dbReference>
<dbReference type="GO" id="GO:0003677">
    <property type="term" value="F:DNA binding"/>
    <property type="evidence" value="ECO:0007669"/>
    <property type="project" value="InterPro"/>
</dbReference>
<dbReference type="PANTHER" id="PTHR30461">
    <property type="entry name" value="DNA-INVERTASE FROM LAMBDOID PROPHAGE"/>
    <property type="match status" value="1"/>
</dbReference>
<organism evidence="4 5">
    <name type="scientific">Donghicola tyrosinivorans</name>
    <dbReference type="NCBI Taxonomy" id="1652492"/>
    <lineage>
        <taxon>Bacteria</taxon>
        <taxon>Pseudomonadati</taxon>
        <taxon>Pseudomonadota</taxon>
        <taxon>Alphaproteobacteria</taxon>
        <taxon>Rhodobacterales</taxon>
        <taxon>Roseobacteraceae</taxon>
        <taxon>Donghicola</taxon>
    </lineage>
</organism>
<feature type="coiled-coil region" evidence="1">
    <location>
        <begin position="165"/>
        <end position="192"/>
    </location>
</feature>
<name>A0A2T0W608_9RHOB</name>
<dbReference type="OrthoDB" id="7277848at2"/>
<feature type="domain" description="Recombinase" evidence="2">
    <location>
        <begin position="6"/>
        <end position="64"/>
    </location>
</feature>
<evidence type="ECO:0000259" key="3">
    <source>
        <dbReference type="Pfam" id="PF13408"/>
    </source>
</evidence>
<evidence type="ECO:0000256" key="1">
    <source>
        <dbReference type="SAM" id="Coils"/>
    </source>
</evidence>
<comment type="caution">
    <text evidence="4">The sequence shown here is derived from an EMBL/GenBank/DDBJ whole genome shotgun (WGS) entry which is preliminary data.</text>
</comment>
<dbReference type="Pfam" id="PF13408">
    <property type="entry name" value="Zn_ribbon_recom"/>
    <property type="match status" value="1"/>
</dbReference>
<protein>
    <submittedName>
        <fullName evidence="4">Recombinase-like zinc beta ribbon protein</fullName>
    </submittedName>
</protein>
<keyword evidence="1" id="KW-0175">Coiled coil</keyword>
<dbReference type="GO" id="GO:0000150">
    <property type="term" value="F:DNA strand exchange activity"/>
    <property type="evidence" value="ECO:0007669"/>
    <property type="project" value="InterPro"/>
</dbReference>
<feature type="domain" description="Recombinase zinc beta ribbon" evidence="3">
    <location>
        <begin position="86"/>
        <end position="140"/>
    </location>
</feature>
<reference evidence="4 5" key="1">
    <citation type="submission" date="2018-03" db="EMBL/GenBank/DDBJ databases">
        <title>Genomic Encyclopedia of Archaeal and Bacterial Type Strains, Phase II (KMG-II): from individual species to whole genera.</title>
        <authorList>
            <person name="Goeker M."/>
        </authorList>
    </citation>
    <scope>NUCLEOTIDE SEQUENCE [LARGE SCALE GENOMIC DNA]</scope>
    <source>
        <strain evidence="4 5">DSM 100212</strain>
    </source>
</reference>
<dbReference type="PANTHER" id="PTHR30461:SF23">
    <property type="entry name" value="DNA RECOMBINASE-RELATED"/>
    <property type="match status" value="1"/>
</dbReference>
<dbReference type="EMBL" id="PVTQ01000055">
    <property type="protein sequence ID" value="PRY82147.1"/>
    <property type="molecule type" value="Genomic_DNA"/>
</dbReference>
<proteinExistence type="predicted"/>
<evidence type="ECO:0000313" key="4">
    <source>
        <dbReference type="EMBL" id="PRY82147.1"/>
    </source>
</evidence>
<dbReference type="RefSeq" id="WP_106269159.1">
    <property type="nucleotide sequence ID" value="NZ_PVTQ01000055.1"/>
</dbReference>
<keyword evidence="5" id="KW-1185">Reference proteome</keyword>
<sequence length="218" mass="24329">MGGIGLLNNELYIGRQVWNRQTYVKDPATGKRVSRPNPESDWTITEVPALRIIPQDLWEAVKARQGGLALHKPTDKPWDRRRPRYLFSILMVCGCCGGGMSMVNKTSYGCSAARNKGASVCTNKRLIKREELEERVLTALTTHLMQTEAIAQFCDAYVAERNRLATTSEQSKASLERALHKLQKEKAALISSIKTGVPGEFLKEDRGGPRFSTSLPPR</sequence>
<dbReference type="InterPro" id="IPR011109">
    <property type="entry name" value="DNA_bind_recombinase_dom"/>
</dbReference>
<dbReference type="Pfam" id="PF07508">
    <property type="entry name" value="Recombinase"/>
    <property type="match status" value="1"/>
</dbReference>
<dbReference type="AlphaFoldDB" id="A0A2T0W608"/>
<evidence type="ECO:0000313" key="5">
    <source>
        <dbReference type="Proteomes" id="UP000238392"/>
    </source>
</evidence>